<protein>
    <submittedName>
        <fullName evidence="1">Unannotated protein</fullName>
    </submittedName>
</protein>
<dbReference type="AlphaFoldDB" id="A0A6J6C473"/>
<name>A0A6J6C473_9ZZZZ</name>
<proteinExistence type="predicted"/>
<organism evidence="1">
    <name type="scientific">freshwater metagenome</name>
    <dbReference type="NCBI Taxonomy" id="449393"/>
    <lineage>
        <taxon>unclassified sequences</taxon>
        <taxon>metagenomes</taxon>
        <taxon>ecological metagenomes</taxon>
    </lineage>
</organism>
<gene>
    <name evidence="1" type="ORF">UFOPK1410_00930</name>
    <name evidence="2" type="ORF">UFOPK1855_00845</name>
</gene>
<evidence type="ECO:0000313" key="1">
    <source>
        <dbReference type="EMBL" id="CAB4545333.1"/>
    </source>
</evidence>
<sequence>MLARMQYMVESLDELNALLGGAKPDVGRWSGPAALSFQREVEQLSHDLLGLRNQLATLPHFAVVVG</sequence>
<reference evidence="1" key="1">
    <citation type="submission" date="2020-05" db="EMBL/GenBank/DDBJ databases">
        <authorList>
            <person name="Chiriac C."/>
            <person name="Salcher M."/>
            <person name="Ghai R."/>
            <person name="Kavagutti S V."/>
        </authorList>
    </citation>
    <scope>NUCLEOTIDE SEQUENCE</scope>
</reference>
<dbReference type="EMBL" id="CAEZSH010000137">
    <property type="protein sequence ID" value="CAB4545333.1"/>
    <property type="molecule type" value="Genomic_DNA"/>
</dbReference>
<accession>A0A6J6C473</accession>
<dbReference type="EMBL" id="CAEZUW010000145">
    <property type="protein sequence ID" value="CAB4618392.1"/>
    <property type="molecule type" value="Genomic_DNA"/>
</dbReference>
<evidence type="ECO:0000313" key="2">
    <source>
        <dbReference type="EMBL" id="CAB4618392.1"/>
    </source>
</evidence>